<dbReference type="AlphaFoldDB" id="F0S443"/>
<protein>
    <submittedName>
        <fullName evidence="1">Uncharacterized protein</fullName>
    </submittedName>
</protein>
<reference evidence="1 2" key="1">
    <citation type="journal article" date="2011" name="Stand. Genomic Sci.">
        <title>Complete genome sequence of the thermophilic sulfur-reducer Desulfurobacterium thermolithotrophum type strain (BSA(T)) from a deep-sea hydrothermal vent.</title>
        <authorList>
            <person name="Goker M."/>
            <person name="Daligault H."/>
            <person name="Mwirichia R."/>
            <person name="Lapidus A."/>
            <person name="Lucas S."/>
            <person name="Deshpande S."/>
            <person name="Pagani I."/>
            <person name="Tapia R."/>
            <person name="Cheng J.F."/>
            <person name="Goodwin L."/>
            <person name="Pitluck S."/>
            <person name="Liolios K."/>
            <person name="Ivanova N."/>
            <person name="Mavromatis K."/>
            <person name="Mikhailova N."/>
            <person name="Pati A."/>
            <person name="Chen A."/>
            <person name="Palaniappan K."/>
            <person name="Han C."/>
            <person name="Land M."/>
            <person name="Hauser L."/>
            <person name="Pan C."/>
            <person name="Brambilla E.M."/>
            <person name="Rohde M."/>
            <person name="Spring S."/>
            <person name="Sikorski J."/>
            <person name="Wirth R."/>
            <person name="Detter J.C."/>
            <person name="Woyke T."/>
            <person name="Bristow J."/>
            <person name="Eisen J.A."/>
            <person name="Markowitz V."/>
            <person name="Hugenholtz P."/>
            <person name="Kyrpides N.C."/>
            <person name="Klenk H.P."/>
        </authorList>
    </citation>
    <scope>NUCLEOTIDE SEQUENCE [LARGE SCALE GENOMIC DNA]</scope>
    <source>
        <strain evidence="2">DSM 11699 / BSA</strain>
    </source>
</reference>
<dbReference type="KEGG" id="dte:Dester_0976"/>
<dbReference type="EMBL" id="CP002543">
    <property type="protein sequence ID" value="ADY73615.1"/>
    <property type="molecule type" value="Genomic_DNA"/>
</dbReference>
<evidence type="ECO:0000313" key="2">
    <source>
        <dbReference type="Proteomes" id="UP000007102"/>
    </source>
</evidence>
<sequence length="181" mass="19849">MEELQANKRVKAILRAYQVYFRKLAFERLPTLAEEYFGSAGFRIVSDALADATAAAVPGLLEAVEGIAEIPDGDLLKVLELHYIVHSAAREITRDETIGLFVPNRVSEKRLEMVAKKCPHDADGIKLAVFVGVVAGVIKALGGKANGITDEKFMEYLPKGSYAVWAIKEDESCKLIVEEVV</sequence>
<dbReference type="RefSeq" id="WP_013638567.1">
    <property type="nucleotide sequence ID" value="NC_015185.1"/>
</dbReference>
<accession>F0S443</accession>
<gene>
    <name evidence="1" type="ordered locus">Dester_0976</name>
</gene>
<evidence type="ECO:0000313" key="1">
    <source>
        <dbReference type="EMBL" id="ADY73615.1"/>
    </source>
</evidence>
<keyword evidence="2" id="KW-1185">Reference proteome</keyword>
<dbReference type="HOGENOM" id="CLU_1486800_0_0_0"/>
<name>F0S443_DESTD</name>
<reference evidence="2" key="2">
    <citation type="submission" date="2011-02" db="EMBL/GenBank/DDBJ databases">
        <title>The complete genome of Desulfurobacterium thermolithotrophum DSM 11699.</title>
        <authorList>
            <consortium name="US DOE Joint Genome Institute (JGI-PGF)"/>
            <person name="Lucas S."/>
            <person name="Copeland A."/>
            <person name="Lapidus A."/>
            <person name="Bruce D."/>
            <person name="Goodwin L."/>
            <person name="Pitluck S."/>
            <person name="Kyrpides N."/>
            <person name="Mavromatis K."/>
            <person name="Pagani I."/>
            <person name="Ivanova N."/>
            <person name="Mikhailova N."/>
            <person name="Daligault H."/>
            <person name="Detter J.C."/>
            <person name="Tapia R."/>
            <person name="Han C."/>
            <person name="Land M."/>
            <person name="Hauser L."/>
            <person name="Markowitz V."/>
            <person name="Cheng J.-F."/>
            <person name="Hugenholtz P."/>
            <person name="Woyke T."/>
            <person name="Wu D."/>
            <person name="Spring S."/>
            <person name="Brambilla E."/>
            <person name="Klenk H.-P."/>
            <person name="Eisen J.A."/>
        </authorList>
    </citation>
    <scope>NUCLEOTIDE SEQUENCE [LARGE SCALE GENOMIC DNA]</scope>
    <source>
        <strain evidence="2">DSM 11699 / BSA</strain>
    </source>
</reference>
<dbReference type="InParanoid" id="F0S443"/>
<organism evidence="1 2">
    <name type="scientific">Desulfurobacterium thermolithotrophum (strain DSM 11699 / BSA)</name>
    <dbReference type="NCBI Taxonomy" id="868864"/>
    <lineage>
        <taxon>Bacteria</taxon>
        <taxon>Pseudomonadati</taxon>
        <taxon>Aquificota</taxon>
        <taxon>Aquificia</taxon>
        <taxon>Desulfurobacteriales</taxon>
        <taxon>Desulfurobacteriaceae</taxon>
        <taxon>Desulfurobacterium</taxon>
    </lineage>
</organism>
<proteinExistence type="predicted"/>
<dbReference type="Proteomes" id="UP000007102">
    <property type="component" value="Chromosome"/>
</dbReference>
<dbReference type="STRING" id="868864.Dester_0976"/>